<name>A0A9N9BVD5_9GLOM</name>
<dbReference type="EMBL" id="CAJVPV010004668">
    <property type="protein sequence ID" value="CAG8577334.1"/>
    <property type="molecule type" value="Genomic_DNA"/>
</dbReference>
<keyword evidence="8" id="KW-1185">Reference proteome</keyword>
<evidence type="ECO:0000256" key="5">
    <source>
        <dbReference type="SAM" id="MobiDB-lite"/>
    </source>
</evidence>
<feature type="compositionally biased region" description="Polar residues" evidence="5">
    <location>
        <begin position="39"/>
        <end position="49"/>
    </location>
</feature>
<dbReference type="PANTHER" id="PTHR46172">
    <property type="entry name" value="DNA POLYMERASE EPSILON SUBUNIT 3"/>
    <property type="match status" value="1"/>
</dbReference>
<dbReference type="GO" id="GO:0031490">
    <property type="term" value="F:chromatin DNA binding"/>
    <property type="evidence" value="ECO:0007669"/>
    <property type="project" value="TreeGrafter"/>
</dbReference>
<sequence length="337" mass="36836">KSRSKTLYPSRTTVKTFCMSSRSETNSSIPYIFPPSPPKNYQDTSSSPDPSILPYIIAPQLPENSHPISLSSSNIQLPYITPPPPPQNYQFVTPRKMSTLSSEEVGSVSSSDSEADLNAEAKKIEDLDMPQTLVNKLIGNVLGDGKIENDARLAVIRSTTAFISHLARSASVISKEQNHKTLQTDDVFRAIEACNLGEFLPRLKSELNAFEVKKAAAKAKHNDDDNEYTGGPPSSSVVINLPSESDVMVKITNPNGNSSLNTSGTKRKFEEEISFKGDPSRTPGVVVSSSDRQHMSTMLPSVSIEHNHMETRANKIDFIDDVSDLSSNVGTNESDDY</sequence>
<protein>
    <recommendedName>
        <fullName evidence="3">DNA polymerase epsilon subunit D</fullName>
    </recommendedName>
    <alternativeName>
        <fullName evidence="4">DNA polymerase II subunit D</fullName>
    </alternativeName>
</protein>
<dbReference type="SUPFAM" id="SSF47113">
    <property type="entry name" value="Histone-fold"/>
    <property type="match status" value="1"/>
</dbReference>
<dbReference type="InterPro" id="IPR009072">
    <property type="entry name" value="Histone-fold"/>
</dbReference>
<organism evidence="7 8">
    <name type="scientific">Acaulospora morrowiae</name>
    <dbReference type="NCBI Taxonomy" id="94023"/>
    <lineage>
        <taxon>Eukaryota</taxon>
        <taxon>Fungi</taxon>
        <taxon>Fungi incertae sedis</taxon>
        <taxon>Mucoromycota</taxon>
        <taxon>Glomeromycotina</taxon>
        <taxon>Glomeromycetes</taxon>
        <taxon>Diversisporales</taxon>
        <taxon>Acaulosporaceae</taxon>
        <taxon>Acaulospora</taxon>
    </lineage>
</organism>
<feature type="domain" description="Transcription factor CBF/NF-Y/archaeal histone" evidence="6">
    <location>
        <begin position="129"/>
        <end position="190"/>
    </location>
</feature>
<evidence type="ECO:0000313" key="8">
    <source>
        <dbReference type="Proteomes" id="UP000789342"/>
    </source>
</evidence>
<dbReference type="InterPro" id="IPR003958">
    <property type="entry name" value="CBFA_NFYB_domain"/>
</dbReference>
<feature type="region of interest" description="Disordered" evidence="5">
    <location>
        <begin position="274"/>
        <end position="294"/>
    </location>
</feature>
<dbReference type="GO" id="GO:0008623">
    <property type="term" value="C:CHRAC"/>
    <property type="evidence" value="ECO:0007669"/>
    <property type="project" value="TreeGrafter"/>
</dbReference>
<evidence type="ECO:0000259" key="6">
    <source>
        <dbReference type="Pfam" id="PF00808"/>
    </source>
</evidence>
<keyword evidence="2" id="KW-0539">Nucleus</keyword>
<dbReference type="GO" id="GO:0046982">
    <property type="term" value="F:protein heterodimerization activity"/>
    <property type="evidence" value="ECO:0007669"/>
    <property type="project" value="InterPro"/>
</dbReference>
<evidence type="ECO:0000313" key="7">
    <source>
        <dbReference type="EMBL" id="CAG8577334.1"/>
    </source>
</evidence>
<evidence type="ECO:0000256" key="4">
    <source>
        <dbReference type="ARBA" id="ARBA00042096"/>
    </source>
</evidence>
<evidence type="ECO:0000256" key="3">
    <source>
        <dbReference type="ARBA" id="ARBA00039775"/>
    </source>
</evidence>
<feature type="region of interest" description="Disordered" evidence="5">
    <location>
        <begin position="19"/>
        <end position="52"/>
    </location>
</feature>
<comment type="subcellular location">
    <subcellularLocation>
        <location evidence="1">Nucleus</location>
    </subcellularLocation>
</comment>
<dbReference type="AlphaFoldDB" id="A0A9N9BVD5"/>
<dbReference type="PANTHER" id="PTHR46172:SF1">
    <property type="entry name" value="DNA POLYMERASE EPSILON SUBUNIT 3"/>
    <property type="match status" value="1"/>
</dbReference>
<proteinExistence type="predicted"/>
<feature type="non-terminal residue" evidence="7">
    <location>
        <position position="337"/>
    </location>
</feature>
<accession>A0A9N9BVD5</accession>
<dbReference type="InterPro" id="IPR051377">
    <property type="entry name" value="DNA_Pol-Epsilon_Subunit"/>
</dbReference>
<dbReference type="GO" id="GO:0031507">
    <property type="term" value="P:heterochromatin formation"/>
    <property type="evidence" value="ECO:0007669"/>
    <property type="project" value="TreeGrafter"/>
</dbReference>
<dbReference type="GO" id="GO:0006272">
    <property type="term" value="P:leading strand elongation"/>
    <property type="evidence" value="ECO:0007669"/>
    <property type="project" value="TreeGrafter"/>
</dbReference>
<evidence type="ECO:0000256" key="2">
    <source>
        <dbReference type="ARBA" id="ARBA00023242"/>
    </source>
</evidence>
<dbReference type="Gene3D" id="1.10.20.10">
    <property type="entry name" value="Histone, subunit A"/>
    <property type="match status" value="1"/>
</dbReference>
<reference evidence="7" key="1">
    <citation type="submission" date="2021-06" db="EMBL/GenBank/DDBJ databases">
        <authorList>
            <person name="Kallberg Y."/>
            <person name="Tangrot J."/>
            <person name="Rosling A."/>
        </authorList>
    </citation>
    <scope>NUCLEOTIDE SEQUENCE</scope>
    <source>
        <strain evidence="7">CL551</strain>
    </source>
</reference>
<dbReference type="OrthoDB" id="1707486at2759"/>
<evidence type="ECO:0000256" key="1">
    <source>
        <dbReference type="ARBA" id="ARBA00004123"/>
    </source>
</evidence>
<dbReference type="Pfam" id="PF00808">
    <property type="entry name" value="CBFD_NFYB_HMF"/>
    <property type="match status" value="1"/>
</dbReference>
<dbReference type="GO" id="GO:0006974">
    <property type="term" value="P:DNA damage response"/>
    <property type="evidence" value="ECO:0007669"/>
    <property type="project" value="TreeGrafter"/>
</dbReference>
<dbReference type="CDD" id="cd22928">
    <property type="entry name" value="HFD_POLE3_DPB4"/>
    <property type="match status" value="1"/>
</dbReference>
<feature type="region of interest" description="Disordered" evidence="5">
    <location>
        <begin position="218"/>
        <end position="239"/>
    </location>
</feature>
<gene>
    <name evidence="7" type="ORF">AMORRO_LOCUS6751</name>
</gene>
<comment type="caution">
    <text evidence="7">The sequence shown here is derived from an EMBL/GenBank/DDBJ whole genome shotgun (WGS) entry which is preliminary data.</text>
</comment>
<dbReference type="Proteomes" id="UP000789342">
    <property type="component" value="Unassembled WGS sequence"/>
</dbReference>
<dbReference type="GO" id="GO:0008622">
    <property type="term" value="C:epsilon DNA polymerase complex"/>
    <property type="evidence" value="ECO:0007669"/>
    <property type="project" value="TreeGrafter"/>
</dbReference>